<dbReference type="AlphaFoldDB" id="X0UYP4"/>
<evidence type="ECO:0008006" key="2">
    <source>
        <dbReference type="Google" id="ProtNLM"/>
    </source>
</evidence>
<dbReference type="PANTHER" id="PTHR36454:SF1">
    <property type="entry name" value="DUF1015 DOMAIN-CONTAINING PROTEIN"/>
    <property type="match status" value="1"/>
</dbReference>
<name>X0UYP4_9ZZZZ</name>
<dbReference type="InterPro" id="IPR008323">
    <property type="entry name" value="UCP033563"/>
</dbReference>
<evidence type="ECO:0000313" key="1">
    <source>
        <dbReference type="EMBL" id="GAF93525.1"/>
    </source>
</evidence>
<protein>
    <recommendedName>
        <fullName evidence="2">DUF1015 domain-containing protein</fullName>
    </recommendedName>
</protein>
<reference evidence="1" key="1">
    <citation type="journal article" date="2014" name="Front. Microbiol.">
        <title>High frequency of phylogenetically diverse reductive dehalogenase-homologous genes in deep subseafloor sedimentary metagenomes.</title>
        <authorList>
            <person name="Kawai M."/>
            <person name="Futagami T."/>
            <person name="Toyoda A."/>
            <person name="Takaki Y."/>
            <person name="Nishi S."/>
            <person name="Hori S."/>
            <person name="Arai W."/>
            <person name="Tsubouchi T."/>
            <person name="Morono Y."/>
            <person name="Uchiyama I."/>
            <person name="Ito T."/>
            <person name="Fujiyama A."/>
            <person name="Inagaki F."/>
            <person name="Takami H."/>
        </authorList>
    </citation>
    <scope>NUCLEOTIDE SEQUENCE</scope>
    <source>
        <strain evidence="1">Expedition CK06-06</strain>
    </source>
</reference>
<sequence>DLCGPACYIKGSVADVQPFCGLRYNLKRIGDLSAVITPPYDVISTAEQLIYYRSSPYNVIRLEYGEERPDDSPQNNRYTRAALTLEHWLSQGMLTREQRPAFYLVEHRFTYQGSTRSRFSLLARVRLEALSGDGGVRPHEMTMRKPGEDRLRLLQSCRANFSPVMGLFHHRGEGVQSLFPDTMDRPALSAVDRNGVTYAMWVITGEKDTARVSDFFTNKTLYIADGHHRYETALAYRKEQLSQYPAHTGDEAFNFVMMTLTSAGDPNLIMLPTHRLVRGINPG</sequence>
<dbReference type="PANTHER" id="PTHR36454">
    <property type="entry name" value="LMO2823 PROTEIN"/>
    <property type="match status" value="1"/>
</dbReference>
<gene>
    <name evidence="1" type="ORF">S01H1_25954</name>
</gene>
<feature type="non-terminal residue" evidence="1">
    <location>
        <position position="1"/>
    </location>
</feature>
<dbReference type="Pfam" id="PF06245">
    <property type="entry name" value="DUF1015"/>
    <property type="match status" value="1"/>
</dbReference>
<proteinExistence type="predicted"/>
<comment type="caution">
    <text evidence="1">The sequence shown here is derived from an EMBL/GenBank/DDBJ whole genome shotgun (WGS) entry which is preliminary data.</text>
</comment>
<organism evidence="1">
    <name type="scientific">marine sediment metagenome</name>
    <dbReference type="NCBI Taxonomy" id="412755"/>
    <lineage>
        <taxon>unclassified sequences</taxon>
        <taxon>metagenomes</taxon>
        <taxon>ecological metagenomes</taxon>
    </lineage>
</organism>
<accession>X0UYP4</accession>
<feature type="non-terminal residue" evidence="1">
    <location>
        <position position="283"/>
    </location>
</feature>
<dbReference type="EMBL" id="BARS01015713">
    <property type="protein sequence ID" value="GAF93525.1"/>
    <property type="molecule type" value="Genomic_DNA"/>
</dbReference>